<dbReference type="Proteomes" id="UP000055060">
    <property type="component" value="Unassembled WGS sequence"/>
</dbReference>
<evidence type="ECO:0000313" key="13">
    <source>
        <dbReference type="Proteomes" id="UP000055060"/>
    </source>
</evidence>
<evidence type="ECO:0000256" key="6">
    <source>
        <dbReference type="ARBA" id="ARBA00023316"/>
    </source>
</evidence>
<dbReference type="UniPathway" id="UPA00219"/>
<evidence type="ECO:0000259" key="9">
    <source>
        <dbReference type="Pfam" id="PF01225"/>
    </source>
</evidence>
<dbReference type="InterPro" id="IPR035911">
    <property type="entry name" value="MurE/MurF_N"/>
</dbReference>
<dbReference type="GO" id="GO:0005737">
    <property type="term" value="C:cytoplasm"/>
    <property type="evidence" value="ECO:0007669"/>
    <property type="project" value="UniProtKB-SubCell"/>
</dbReference>
<dbReference type="GO" id="GO:0071555">
    <property type="term" value="P:cell wall organization"/>
    <property type="evidence" value="ECO:0007669"/>
    <property type="project" value="UniProtKB-KW"/>
</dbReference>
<dbReference type="PANTHER" id="PTHR23135">
    <property type="entry name" value="MUR LIGASE FAMILY MEMBER"/>
    <property type="match status" value="1"/>
</dbReference>
<dbReference type="PANTHER" id="PTHR23135:SF4">
    <property type="entry name" value="UDP-N-ACETYLMURAMOYL-L-ALANYL-D-GLUTAMATE--2,6-DIAMINOPIMELATE LIGASE MURE HOMOLOG, CHLOROPLASTIC"/>
    <property type="match status" value="1"/>
</dbReference>
<dbReference type="SUPFAM" id="SSF63418">
    <property type="entry name" value="MurE/MurF N-terminal domain"/>
    <property type="match status" value="1"/>
</dbReference>
<dbReference type="STRING" id="360412.LARV_03054"/>
<feature type="domain" description="Mur ligase central" evidence="11">
    <location>
        <begin position="115"/>
        <end position="324"/>
    </location>
</feature>
<dbReference type="SUPFAM" id="SSF53244">
    <property type="entry name" value="MurD-like peptide ligases, peptide-binding domain"/>
    <property type="match status" value="1"/>
</dbReference>
<keyword evidence="7" id="KW-0460">Magnesium</keyword>
<sequence length="523" mass="56340">MIQKETFSLSDLLKQIPVKVVSGQISPLVRINGIAFDSRTVEPGNLFVALVGENSDGHRFIDAAVERGAVAILGMRADVHCEAPYLQVDDTRSALAHLSAALQGFPARQLTVIGVTGTDGKTTTSNLIYQILIAAGIRAGMISTVNAVIGDQVVDTGFHVTTPEAPDVQRYLRQMVDAGLTHVVLETTSHGLIQHRVTGCEYDIAVVTNVTHEHLDYHRTYENYLAAKGRLFEMLSETVEKPAGNIRLGVLNRDDRSFDYLNGLPIPRRSTYSLSQGADLYAEGVRHSPAGLEFIAVGREFKVPVACRLVGNFNISNCLAALSATVLGLGIDPQTAARGIAALPGVPGRMEIIDLGQNFTAIVDFAHTPNGLTRALETARDLTAKRVIAVFGSAGLRDRQKRHMMAEISAQMADISILTAEDPRTESLDGILAEMGAAATARGGAEGKTFYRIPDRGEAIRMAVNLAQPGDLVIACGKGHEQSMCFGTQEYAWDDRTAMRAALAERLRIAGPEMPFLPTRGKS</sequence>
<evidence type="ECO:0000256" key="5">
    <source>
        <dbReference type="ARBA" id="ARBA00023306"/>
    </source>
</evidence>
<keyword evidence="6 7" id="KW-0961">Cell wall biogenesis/degradation</keyword>
<dbReference type="EMBL" id="DF967972">
    <property type="protein sequence ID" value="GAP15270.1"/>
    <property type="molecule type" value="Genomic_DNA"/>
</dbReference>
<dbReference type="AlphaFoldDB" id="A0A0S7BLB4"/>
<comment type="pathway">
    <text evidence="7 8">Cell wall biogenesis; peptidoglycan biosynthesis.</text>
</comment>
<dbReference type="InterPro" id="IPR013221">
    <property type="entry name" value="Mur_ligase_cen"/>
</dbReference>
<evidence type="ECO:0000256" key="8">
    <source>
        <dbReference type="RuleBase" id="RU004135"/>
    </source>
</evidence>
<dbReference type="NCBIfam" id="NF001126">
    <property type="entry name" value="PRK00139.1-4"/>
    <property type="match status" value="1"/>
</dbReference>
<keyword evidence="3 7" id="KW-0133">Cell shape</keyword>
<dbReference type="GO" id="GO:0051301">
    <property type="term" value="P:cell division"/>
    <property type="evidence" value="ECO:0007669"/>
    <property type="project" value="UniProtKB-KW"/>
</dbReference>
<dbReference type="InterPro" id="IPR036615">
    <property type="entry name" value="Mur_ligase_C_dom_sf"/>
</dbReference>
<keyword evidence="7" id="KW-0963">Cytoplasm</keyword>
<evidence type="ECO:0000256" key="4">
    <source>
        <dbReference type="ARBA" id="ARBA00022984"/>
    </source>
</evidence>
<feature type="binding site" evidence="7">
    <location>
        <position position="196"/>
    </location>
    <ligand>
        <name>UDP-N-acetyl-alpha-D-muramoyl-L-alanyl-D-glutamate</name>
        <dbReference type="ChEBI" id="CHEBI:83900"/>
    </ligand>
</feature>
<dbReference type="Gene3D" id="3.90.190.20">
    <property type="entry name" value="Mur ligase, C-terminal domain"/>
    <property type="match status" value="1"/>
</dbReference>
<feature type="binding site" evidence="7">
    <location>
        <position position="188"/>
    </location>
    <ligand>
        <name>UDP-N-acetyl-alpha-D-muramoyl-L-alanyl-D-glutamate</name>
        <dbReference type="ChEBI" id="CHEBI:83900"/>
    </ligand>
</feature>
<comment type="subcellular location">
    <subcellularLocation>
        <location evidence="7 8">Cytoplasm</location>
    </subcellularLocation>
</comment>
<feature type="binding site" evidence="7">
    <location>
        <position position="194"/>
    </location>
    <ligand>
        <name>UDP-N-acetyl-alpha-D-muramoyl-L-alanyl-D-glutamate</name>
        <dbReference type="ChEBI" id="CHEBI:83900"/>
    </ligand>
</feature>
<comment type="cofactor">
    <cofactor evidence="7">
        <name>Mg(2+)</name>
        <dbReference type="ChEBI" id="CHEBI:18420"/>
    </cofactor>
</comment>
<dbReference type="GO" id="GO:0008360">
    <property type="term" value="P:regulation of cell shape"/>
    <property type="evidence" value="ECO:0007669"/>
    <property type="project" value="UniProtKB-KW"/>
</dbReference>
<feature type="binding site" evidence="7">
    <location>
        <begin position="161"/>
        <end position="162"/>
    </location>
    <ligand>
        <name>UDP-N-acetyl-alpha-D-muramoyl-L-alanyl-D-glutamate</name>
        <dbReference type="ChEBI" id="CHEBI:83900"/>
    </ligand>
</feature>
<dbReference type="InterPro" id="IPR004101">
    <property type="entry name" value="Mur_ligase_C"/>
</dbReference>
<dbReference type="GO" id="GO:0009252">
    <property type="term" value="P:peptidoglycan biosynthetic process"/>
    <property type="evidence" value="ECO:0007669"/>
    <property type="project" value="UniProtKB-UniRule"/>
</dbReference>
<gene>
    <name evidence="7" type="primary">murE</name>
    <name evidence="12" type="ORF">LARV_03054</name>
</gene>
<reference evidence="12" key="1">
    <citation type="submission" date="2015-07" db="EMBL/GenBank/DDBJ databases">
        <title>Draft Genome Sequences of Anaerolinea thermolimosa IMO-1, Bellilinea caldifistulae GOMI-1, Leptolinea tardivitalis YMTK-2, Levilinea saccharolytica KIBI-1,Longilinea arvoryzae KOME-1, Previously Described as Members of the Anaerolineaceae (Chloroflexi).</title>
        <authorList>
            <person name="Sekiguchi Y."/>
            <person name="Ohashi A."/>
            <person name="Matsuura N."/>
            <person name="Tourlousse M.D."/>
        </authorList>
    </citation>
    <scope>NUCLEOTIDE SEQUENCE [LARGE SCALE GENOMIC DNA]</scope>
    <source>
        <strain evidence="12">KOME-1</strain>
    </source>
</reference>
<evidence type="ECO:0000256" key="3">
    <source>
        <dbReference type="ARBA" id="ARBA00022960"/>
    </source>
</evidence>
<dbReference type="EC" id="6.3.2.-" evidence="7"/>
<evidence type="ECO:0000313" key="12">
    <source>
        <dbReference type="EMBL" id="GAP15270.1"/>
    </source>
</evidence>
<keyword evidence="4 7" id="KW-0573">Peptidoglycan synthesis</keyword>
<evidence type="ECO:0000256" key="7">
    <source>
        <dbReference type="HAMAP-Rule" id="MF_00208"/>
    </source>
</evidence>
<keyword evidence="13" id="KW-1185">Reference proteome</keyword>
<proteinExistence type="inferred from homology"/>
<protein>
    <recommendedName>
        <fullName evidence="7">UDP-N-acetylmuramyl-tripeptide synthetase</fullName>
        <ecNumber evidence="7">6.3.2.-</ecNumber>
    </recommendedName>
    <alternativeName>
        <fullName evidence="7">UDP-MurNAc-tripeptide synthetase</fullName>
    </alternativeName>
</protein>
<dbReference type="Pfam" id="PF08245">
    <property type="entry name" value="Mur_ligase_M"/>
    <property type="match status" value="1"/>
</dbReference>
<name>A0A0S7BLB4_9CHLR</name>
<feature type="binding site" evidence="7">
    <location>
        <begin position="117"/>
        <end position="123"/>
    </location>
    <ligand>
        <name>ATP</name>
        <dbReference type="ChEBI" id="CHEBI:30616"/>
    </ligand>
</feature>
<accession>A0A0S7BLB4</accession>
<feature type="binding site" evidence="7">
    <location>
        <position position="38"/>
    </location>
    <ligand>
        <name>UDP-N-acetyl-alpha-D-muramoyl-L-alanyl-D-glutamate</name>
        <dbReference type="ChEBI" id="CHEBI:83900"/>
    </ligand>
</feature>
<dbReference type="HAMAP" id="MF_00208">
    <property type="entry name" value="MurE"/>
    <property type="match status" value="1"/>
</dbReference>
<evidence type="ECO:0000256" key="2">
    <source>
        <dbReference type="ARBA" id="ARBA00022618"/>
    </source>
</evidence>
<dbReference type="GO" id="GO:0005524">
    <property type="term" value="F:ATP binding"/>
    <property type="evidence" value="ECO:0007669"/>
    <property type="project" value="UniProtKB-UniRule"/>
</dbReference>
<comment type="PTM">
    <text evidence="7">Carboxylation is probably crucial for Mg(2+) binding and, consequently, for the gamma-phosphate positioning of ATP.</text>
</comment>
<keyword evidence="7" id="KW-0547">Nucleotide-binding</keyword>
<feature type="domain" description="Mur ligase N-terminal catalytic" evidence="9">
    <location>
        <begin position="31"/>
        <end position="101"/>
    </location>
</feature>
<dbReference type="InterPro" id="IPR036565">
    <property type="entry name" value="Mur-like_cat_sf"/>
</dbReference>
<evidence type="ECO:0000259" key="11">
    <source>
        <dbReference type="Pfam" id="PF08245"/>
    </source>
</evidence>
<dbReference type="InterPro" id="IPR000713">
    <property type="entry name" value="Mur_ligase_N"/>
</dbReference>
<dbReference type="Pfam" id="PF02875">
    <property type="entry name" value="Mur_ligase_C"/>
    <property type="match status" value="1"/>
</dbReference>
<keyword evidence="7 12" id="KW-0436">Ligase</keyword>
<feature type="domain" description="Mur ligase C-terminal" evidence="10">
    <location>
        <begin position="348"/>
        <end position="479"/>
    </location>
</feature>
<dbReference type="GO" id="GO:0000287">
    <property type="term" value="F:magnesium ion binding"/>
    <property type="evidence" value="ECO:0007669"/>
    <property type="project" value="UniProtKB-UniRule"/>
</dbReference>
<dbReference type="GO" id="GO:0016881">
    <property type="term" value="F:acid-amino acid ligase activity"/>
    <property type="evidence" value="ECO:0007669"/>
    <property type="project" value="UniProtKB-UniRule"/>
</dbReference>
<feature type="modified residue" description="N6-carboxylysine" evidence="7">
    <location>
        <position position="228"/>
    </location>
</feature>
<dbReference type="NCBIfam" id="TIGR01085">
    <property type="entry name" value="murE"/>
    <property type="match status" value="1"/>
</dbReference>
<dbReference type="InterPro" id="IPR005761">
    <property type="entry name" value="UDP-N-AcMur-Glu-dNH2Pim_ligase"/>
</dbReference>
<comment type="similarity">
    <text evidence="1 7">Belongs to the MurCDEF family. MurE subfamily.</text>
</comment>
<keyword evidence="7" id="KW-0067">ATP-binding</keyword>
<keyword evidence="2 7" id="KW-0132">Cell division</keyword>
<dbReference type="Gene3D" id="3.40.1190.10">
    <property type="entry name" value="Mur-like, catalytic domain"/>
    <property type="match status" value="1"/>
</dbReference>
<evidence type="ECO:0000259" key="10">
    <source>
        <dbReference type="Pfam" id="PF02875"/>
    </source>
</evidence>
<dbReference type="Pfam" id="PF01225">
    <property type="entry name" value="Mur_ligase"/>
    <property type="match status" value="1"/>
</dbReference>
<comment type="function">
    <text evidence="7">Catalyzes the addition of an amino acid to the nucleotide precursor UDP-N-acetylmuramoyl-L-alanyl-D-glutamate (UMAG) in the biosynthesis of bacterial cell-wall peptidoglycan.</text>
</comment>
<keyword evidence="5 7" id="KW-0131">Cell cycle</keyword>
<dbReference type="Gene3D" id="3.40.1390.10">
    <property type="entry name" value="MurE/MurF, N-terminal domain"/>
    <property type="match status" value="1"/>
</dbReference>
<comment type="caution">
    <text evidence="7">Lacks conserved residue(s) required for the propagation of feature annotation.</text>
</comment>
<organism evidence="12">
    <name type="scientific">Longilinea arvoryzae</name>
    <dbReference type="NCBI Taxonomy" id="360412"/>
    <lineage>
        <taxon>Bacteria</taxon>
        <taxon>Bacillati</taxon>
        <taxon>Chloroflexota</taxon>
        <taxon>Anaerolineae</taxon>
        <taxon>Anaerolineales</taxon>
        <taxon>Anaerolineaceae</taxon>
        <taxon>Longilinea</taxon>
    </lineage>
</organism>
<dbReference type="SUPFAM" id="SSF53623">
    <property type="entry name" value="MurD-like peptide ligases, catalytic domain"/>
    <property type="match status" value="1"/>
</dbReference>
<evidence type="ECO:0000256" key="1">
    <source>
        <dbReference type="ARBA" id="ARBA00005898"/>
    </source>
</evidence>